<proteinExistence type="predicted"/>
<accession>A0A1H6N575</accession>
<feature type="coiled-coil region" evidence="1">
    <location>
        <begin position="51"/>
        <end position="85"/>
    </location>
</feature>
<name>A0A1H6N575_9GAMM</name>
<gene>
    <name evidence="2" type="ORF">BAZSYMA_ACONTIG11289_0</name>
</gene>
<dbReference type="Proteomes" id="UP000198988">
    <property type="component" value="Unassembled WGS sequence"/>
</dbReference>
<organism evidence="2 3">
    <name type="scientific">Bathymodiolus azoricus thioautotrophic gill symbiont</name>
    <dbReference type="NCBI Taxonomy" id="235205"/>
    <lineage>
        <taxon>Bacteria</taxon>
        <taxon>Pseudomonadati</taxon>
        <taxon>Pseudomonadota</taxon>
        <taxon>Gammaproteobacteria</taxon>
        <taxon>sulfur-oxidizing symbionts</taxon>
    </lineage>
</organism>
<sequence length="281" mass="32353">MVGDIGWGDAIEKVEVEPLRQSVPENGSDVQTLITEISMLKDNLSSSESKCEKMLIKLKAFKAKNQALQTEVDQIKDRLAKTNKSMESDNDSNTALIESLRKHMEQKDLDLLNIKAEKEELLKVLEKEKVKCEKLHVQMMENEGKSKSHTEVMLQQIEMESLELTELKSENLKLSDDVKILTDENSKLSKTLTQAMKEKETSHVEMEILRSEIEMLEHNKLEIERQVKDNRSLCDELESECKSYREIVAKLKQALNHEKEENFHKIKQIQTEGGDVTDLKN</sequence>
<evidence type="ECO:0000256" key="1">
    <source>
        <dbReference type="SAM" id="Coils"/>
    </source>
</evidence>
<dbReference type="AlphaFoldDB" id="A0A1H6N575"/>
<keyword evidence="1" id="KW-0175">Coiled coil</keyword>
<reference evidence="3" key="1">
    <citation type="submission" date="2016-06" db="EMBL/GenBank/DDBJ databases">
        <authorList>
            <person name="Petersen J."/>
            <person name="Sayavedra L."/>
        </authorList>
    </citation>
    <scope>NUCLEOTIDE SEQUENCE [LARGE SCALE GENOMIC DNA]</scope>
    <source>
        <strain evidence="3">BazSymA</strain>
    </source>
</reference>
<feature type="coiled-coil region" evidence="1">
    <location>
        <begin position="164"/>
        <end position="261"/>
    </location>
</feature>
<dbReference type="EMBL" id="CDSC02000507">
    <property type="protein sequence ID" value="SEI05521.1"/>
    <property type="molecule type" value="Genomic_DNA"/>
</dbReference>
<evidence type="ECO:0000313" key="3">
    <source>
        <dbReference type="Proteomes" id="UP000198988"/>
    </source>
</evidence>
<protein>
    <submittedName>
        <fullName evidence="2">Uncharacterized protein</fullName>
    </submittedName>
</protein>
<evidence type="ECO:0000313" key="2">
    <source>
        <dbReference type="EMBL" id="SEI05521.1"/>
    </source>
</evidence>